<comment type="caution">
    <text evidence="2">The sequence shown here is derived from an EMBL/GenBank/DDBJ whole genome shotgun (WGS) entry which is preliminary data.</text>
</comment>
<dbReference type="PANTHER" id="PTHR11599">
    <property type="entry name" value="PROTEASOME SUBUNIT ALPHA/BETA"/>
    <property type="match status" value="1"/>
</dbReference>
<dbReference type="Pfam" id="PF00227">
    <property type="entry name" value="Proteasome"/>
    <property type="match status" value="1"/>
</dbReference>
<dbReference type="AlphaFoldDB" id="A0AAD4S1L3"/>
<dbReference type="Gene3D" id="3.60.20.10">
    <property type="entry name" value="Glutamine Phosphoribosylpyrophosphate, subunit 1, domain 1"/>
    <property type="match status" value="1"/>
</dbReference>
<evidence type="ECO:0000256" key="1">
    <source>
        <dbReference type="ARBA" id="ARBA00022942"/>
    </source>
</evidence>
<evidence type="ECO:0000313" key="3">
    <source>
        <dbReference type="Proteomes" id="UP001202328"/>
    </source>
</evidence>
<dbReference type="InterPro" id="IPR050115">
    <property type="entry name" value="Proteasome_alpha"/>
</dbReference>
<accession>A0AAD4S1L3</accession>
<dbReference type="EMBL" id="JAJJMB010015535">
    <property type="protein sequence ID" value="KAI3853620.1"/>
    <property type="molecule type" value="Genomic_DNA"/>
</dbReference>
<dbReference type="Proteomes" id="UP001202328">
    <property type="component" value="Unassembled WGS sequence"/>
</dbReference>
<keyword evidence="3" id="KW-1185">Reference proteome</keyword>
<dbReference type="GO" id="GO:0005839">
    <property type="term" value="C:proteasome core complex"/>
    <property type="evidence" value="ECO:0007669"/>
    <property type="project" value="InterPro"/>
</dbReference>
<evidence type="ECO:0000313" key="2">
    <source>
        <dbReference type="EMBL" id="KAI3853620.1"/>
    </source>
</evidence>
<sequence length="171" mass="18608">MATALGLSQLTSSVNFSYFHGTYGDPYKPSLIIPLLSFEHKRRIFYLILCGSVQFAPPTQKIWFLAGDISGDTYPLSGIETHLHSNLSEFYASSNTAEEVTNGIDASALTAIIIVMPLLLQCVTETIPVTQLVRETAAVMQEFTQSGGVRPFGVSLLVAGFDDNGPQLYQV</sequence>
<reference evidence="2" key="1">
    <citation type="submission" date="2022-04" db="EMBL/GenBank/DDBJ databases">
        <title>A functionally conserved STORR gene fusion in Papaver species that diverged 16.8 million years ago.</title>
        <authorList>
            <person name="Catania T."/>
        </authorList>
    </citation>
    <scope>NUCLEOTIDE SEQUENCE</scope>
    <source>
        <strain evidence="2">S-188037</strain>
    </source>
</reference>
<dbReference type="SUPFAM" id="SSF56235">
    <property type="entry name" value="N-terminal nucleophile aminohydrolases (Ntn hydrolases)"/>
    <property type="match status" value="1"/>
</dbReference>
<keyword evidence="1" id="KW-0647">Proteasome</keyword>
<gene>
    <name evidence="2" type="ORF">MKW98_025137</name>
</gene>
<name>A0AAD4S1L3_9MAGN</name>
<dbReference type="InterPro" id="IPR029055">
    <property type="entry name" value="Ntn_hydrolases_N"/>
</dbReference>
<proteinExistence type="predicted"/>
<organism evidence="2 3">
    <name type="scientific">Papaver atlanticum</name>
    <dbReference type="NCBI Taxonomy" id="357466"/>
    <lineage>
        <taxon>Eukaryota</taxon>
        <taxon>Viridiplantae</taxon>
        <taxon>Streptophyta</taxon>
        <taxon>Embryophyta</taxon>
        <taxon>Tracheophyta</taxon>
        <taxon>Spermatophyta</taxon>
        <taxon>Magnoliopsida</taxon>
        <taxon>Ranunculales</taxon>
        <taxon>Papaveraceae</taxon>
        <taxon>Papaveroideae</taxon>
        <taxon>Papaver</taxon>
    </lineage>
</organism>
<dbReference type="GO" id="GO:0051603">
    <property type="term" value="P:proteolysis involved in protein catabolic process"/>
    <property type="evidence" value="ECO:0007669"/>
    <property type="project" value="InterPro"/>
</dbReference>
<protein>
    <submittedName>
        <fullName evidence="2">Uncharacterized protein</fullName>
    </submittedName>
</protein>
<dbReference type="InterPro" id="IPR001353">
    <property type="entry name" value="Proteasome_sua/b"/>
</dbReference>